<proteinExistence type="predicted"/>
<dbReference type="Gene3D" id="3.90.25.10">
    <property type="entry name" value="UDP-galactose 4-epimerase, domain 1"/>
    <property type="match status" value="1"/>
</dbReference>
<keyword evidence="3" id="KW-1185">Reference proteome</keyword>
<dbReference type="Proteomes" id="UP000001357">
    <property type="component" value="Unassembled WGS sequence"/>
</dbReference>
<reference evidence="2 3" key="1">
    <citation type="journal article" date="2008" name="Nature">
        <title>The genome of the choanoflagellate Monosiga brevicollis and the origin of metazoans.</title>
        <authorList>
            <consortium name="JGI Sequencing"/>
            <person name="King N."/>
            <person name="Westbrook M.J."/>
            <person name="Young S.L."/>
            <person name="Kuo A."/>
            <person name="Abedin M."/>
            <person name="Chapman J."/>
            <person name="Fairclough S."/>
            <person name="Hellsten U."/>
            <person name="Isogai Y."/>
            <person name="Letunic I."/>
            <person name="Marr M."/>
            <person name="Pincus D."/>
            <person name="Putnam N."/>
            <person name="Rokas A."/>
            <person name="Wright K.J."/>
            <person name="Zuzow R."/>
            <person name="Dirks W."/>
            <person name="Good M."/>
            <person name="Goodstein D."/>
            <person name="Lemons D."/>
            <person name="Li W."/>
            <person name="Lyons J.B."/>
            <person name="Morris A."/>
            <person name="Nichols S."/>
            <person name="Richter D.J."/>
            <person name="Salamov A."/>
            <person name="Bork P."/>
            <person name="Lim W.A."/>
            <person name="Manning G."/>
            <person name="Miller W.T."/>
            <person name="McGinnis W."/>
            <person name="Shapiro H."/>
            <person name="Tjian R."/>
            <person name="Grigoriev I.V."/>
            <person name="Rokhsar D."/>
        </authorList>
    </citation>
    <scope>NUCLEOTIDE SEQUENCE [LARGE SCALE GENOMIC DNA]</scope>
    <source>
        <strain evidence="3">MX1 / ATCC 50154</strain>
    </source>
</reference>
<dbReference type="PANTHER" id="PTHR47129:SF1">
    <property type="entry name" value="NMRA-LIKE DOMAIN-CONTAINING PROTEIN"/>
    <property type="match status" value="1"/>
</dbReference>
<name>A9VCS9_MONBE</name>
<dbReference type="InterPro" id="IPR036291">
    <property type="entry name" value="NAD(P)-bd_dom_sf"/>
</dbReference>
<dbReference type="KEGG" id="mbr:MONBRDRAFT_30023"/>
<dbReference type="InParanoid" id="A9VCS9"/>
<gene>
    <name evidence="2" type="ORF">MONBRDRAFT_30023</name>
</gene>
<evidence type="ECO:0000313" key="3">
    <source>
        <dbReference type="Proteomes" id="UP000001357"/>
    </source>
</evidence>
<dbReference type="RefSeq" id="XP_001750523.1">
    <property type="nucleotide sequence ID" value="XM_001750471.1"/>
</dbReference>
<dbReference type="Pfam" id="PF05368">
    <property type="entry name" value="NmrA"/>
    <property type="match status" value="1"/>
</dbReference>
<evidence type="ECO:0000313" key="2">
    <source>
        <dbReference type="EMBL" id="EDQ84619.1"/>
    </source>
</evidence>
<feature type="domain" description="NmrA-like" evidence="1">
    <location>
        <begin position="5"/>
        <end position="260"/>
    </location>
</feature>
<dbReference type="EMBL" id="CH991583">
    <property type="protein sequence ID" value="EDQ84619.1"/>
    <property type="molecule type" value="Genomic_DNA"/>
</dbReference>
<dbReference type="OMA" id="NGWYHEN"/>
<dbReference type="InterPro" id="IPR008030">
    <property type="entry name" value="NmrA-like"/>
</dbReference>
<dbReference type="PANTHER" id="PTHR47129">
    <property type="entry name" value="QUINONE OXIDOREDUCTASE 2"/>
    <property type="match status" value="1"/>
</dbReference>
<sequence length="294" mass="30327">MPNTTHTIAVTSVTGNLGALAVEKLLARGQPASQIVGLARTPSKAAALRAKGVTIRAFDFEQPATSALVGVDFLLLVSSSEVGKRAAQHQHVIDAAKWAGVKLIAYTSLLHTDTSALTVLPAEHNATEAALKASGVPHVLLRNGWYNENYESSIGGAVAQGKLMGASAKGKIASASRANYADAAAAVLLADDAVAQHAGKTYELAGDEAYTLAELAAEVQKQSGKTVEYVPLDRDAYKAALESIGLPEPIAEMLADSDNGAAQGGLFDNSKTLSALTGKPTTPIAETVAAMLKQ</sequence>
<dbReference type="eggNOG" id="ENOG502S5T1">
    <property type="taxonomic scope" value="Eukaryota"/>
</dbReference>
<accession>A9VCS9</accession>
<organism evidence="2 3">
    <name type="scientific">Monosiga brevicollis</name>
    <name type="common">Choanoflagellate</name>
    <dbReference type="NCBI Taxonomy" id="81824"/>
    <lineage>
        <taxon>Eukaryota</taxon>
        <taxon>Choanoflagellata</taxon>
        <taxon>Craspedida</taxon>
        <taxon>Salpingoecidae</taxon>
        <taxon>Monosiga</taxon>
    </lineage>
</organism>
<protein>
    <recommendedName>
        <fullName evidence="1">NmrA-like domain-containing protein</fullName>
    </recommendedName>
</protein>
<dbReference type="GeneID" id="5895801"/>
<dbReference type="STRING" id="81824.A9VCS9"/>
<dbReference type="SUPFAM" id="SSF51735">
    <property type="entry name" value="NAD(P)-binding Rossmann-fold domains"/>
    <property type="match status" value="1"/>
</dbReference>
<dbReference type="InterPro" id="IPR052718">
    <property type="entry name" value="NmrA-type_oxidoreductase"/>
</dbReference>
<dbReference type="Gene3D" id="3.40.50.720">
    <property type="entry name" value="NAD(P)-binding Rossmann-like Domain"/>
    <property type="match status" value="1"/>
</dbReference>
<dbReference type="AlphaFoldDB" id="A9VCS9"/>
<evidence type="ECO:0000259" key="1">
    <source>
        <dbReference type="Pfam" id="PF05368"/>
    </source>
</evidence>